<dbReference type="STRING" id="189425.PGRAT_11525"/>
<evidence type="ECO:0000313" key="1">
    <source>
        <dbReference type="EMBL" id="AIQ68171.1"/>
    </source>
</evidence>
<dbReference type="Proteomes" id="UP000029500">
    <property type="component" value="Chromosome"/>
</dbReference>
<dbReference type="KEGG" id="pgm:PGRAT_11525"/>
<evidence type="ECO:0000313" key="2">
    <source>
        <dbReference type="Proteomes" id="UP000029500"/>
    </source>
</evidence>
<dbReference type="AlphaFoldDB" id="A0A089M325"/>
<name>A0A089M325_9BACL</name>
<dbReference type="EMBL" id="CP009287">
    <property type="protein sequence ID" value="AIQ68171.1"/>
    <property type="molecule type" value="Genomic_DNA"/>
</dbReference>
<protein>
    <submittedName>
        <fullName evidence="1">Uncharacterized protein</fullName>
    </submittedName>
</protein>
<proteinExistence type="predicted"/>
<keyword evidence="2" id="KW-1185">Reference proteome</keyword>
<organism evidence="1 2">
    <name type="scientific">Paenibacillus graminis</name>
    <dbReference type="NCBI Taxonomy" id="189425"/>
    <lineage>
        <taxon>Bacteria</taxon>
        <taxon>Bacillati</taxon>
        <taxon>Bacillota</taxon>
        <taxon>Bacilli</taxon>
        <taxon>Bacillales</taxon>
        <taxon>Paenibacillaceae</taxon>
        <taxon>Paenibacillus</taxon>
    </lineage>
</organism>
<dbReference type="HOGENOM" id="CLU_2736204_0_0_9"/>
<reference evidence="1 2" key="1">
    <citation type="submission" date="2014-08" db="EMBL/GenBank/DDBJ databases">
        <title>Comparative genomics of the Paenibacillus odorifer group.</title>
        <authorList>
            <person name="den Bakker H.C."/>
            <person name="Tsai Y.-C."/>
            <person name="Martin N."/>
            <person name="Korlach J."/>
            <person name="Wiedmann M."/>
        </authorList>
    </citation>
    <scope>NUCLEOTIDE SEQUENCE [LARGE SCALE GENOMIC DNA]</scope>
    <source>
        <strain evidence="1 2">DSM 15220</strain>
    </source>
</reference>
<gene>
    <name evidence="1" type="ORF">PGRAT_11525</name>
</gene>
<sequence>MEFQAYNPHMLESVKLDDLHKKISSLSGVNIDDASLIQTLALAKEIDAEYAKLNEKWKQARQEILAQQMSH</sequence>
<accession>A0A089M325</accession>